<name>A0A553RJK0_9TELE</name>
<dbReference type="Pfam" id="PF07292">
    <property type="entry name" value="NID"/>
    <property type="match status" value="2"/>
</dbReference>
<dbReference type="Pfam" id="PF00789">
    <property type="entry name" value="UBX"/>
    <property type="match status" value="1"/>
</dbReference>
<feature type="compositionally biased region" description="Basic and acidic residues" evidence="8">
    <location>
        <begin position="273"/>
        <end position="297"/>
    </location>
</feature>
<dbReference type="InterPro" id="IPR036249">
    <property type="entry name" value="Thioredoxin-like_sf"/>
</dbReference>
<evidence type="ECO:0000313" key="11">
    <source>
        <dbReference type="Proteomes" id="UP000316079"/>
    </source>
</evidence>
<accession>A0A553RJK0</accession>
<evidence type="ECO:0000256" key="7">
    <source>
        <dbReference type="SAM" id="Coils"/>
    </source>
</evidence>
<dbReference type="CDD" id="cd16117">
    <property type="entry name" value="UBX_UBXN4"/>
    <property type="match status" value="1"/>
</dbReference>
<protein>
    <recommendedName>
        <fullName evidence="4">UBX domain-containing protein 4</fullName>
    </recommendedName>
    <alternativeName>
        <fullName evidence="5">UBX domain-containing protein 2</fullName>
    </alternativeName>
</protein>
<dbReference type="OrthoDB" id="9903237at2759"/>
<feature type="compositionally biased region" description="Polar residues" evidence="8">
    <location>
        <begin position="471"/>
        <end position="488"/>
    </location>
</feature>
<dbReference type="InterPro" id="IPR009909">
    <property type="entry name" value="Nmi/IFP35_dom"/>
</dbReference>
<feature type="coiled-coil region" evidence="7">
    <location>
        <begin position="538"/>
        <end position="639"/>
    </location>
</feature>
<evidence type="ECO:0000259" key="9">
    <source>
        <dbReference type="PROSITE" id="PS50033"/>
    </source>
</evidence>
<comment type="subunit">
    <text evidence="3">Directly interacts with VCP. Interacts with UBQLN1. Forms a complex with VCP and UBQLN1.</text>
</comment>
<dbReference type="InterPro" id="IPR001012">
    <property type="entry name" value="UBX_dom"/>
</dbReference>
<organism evidence="10 11">
    <name type="scientific">Danionella cerebrum</name>
    <dbReference type="NCBI Taxonomy" id="2873325"/>
    <lineage>
        <taxon>Eukaryota</taxon>
        <taxon>Metazoa</taxon>
        <taxon>Chordata</taxon>
        <taxon>Craniata</taxon>
        <taxon>Vertebrata</taxon>
        <taxon>Euteleostomi</taxon>
        <taxon>Actinopterygii</taxon>
        <taxon>Neopterygii</taxon>
        <taxon>Teleostei</taxon>
        <taxon>Ostariophysi</taxon>
        <taxon>Cypriniformes</taxon>
        <taxon>Danionidae</taxon>
        <taxon>Danioninae</taxon>
        <taxon>Danionella</taxon>
    </lineage>
</organism>
<feature type="domain" description="UBX" evidence="9">
    <location>
        <begin position="299"/>
        <end position="377"/>
    </location>
</feature>
<dbReference type="EMBL" id="SRMA01023984">
    <property type="protein sequence ID" value="TRZ02358.1"/>
    <property type="molecule type" value="Genomic_DNA"/>
</dbReference>
<feature type="region of interest" description="Disordered" evidence="8">
    <location>
        <begin position="192"/>
        <end position="298"/>
    </location>
</feature>
<evidence type="ECO:0000313" key="10">
    <source>
        <dbReference type="EMBL" id="TRZ02358.1"/>
    </source>
</evidence>
<dbReference type="Gene3D" id="3.40.30.10">
    <property type="entry name" value="Glutaredoxin"/>
    <property type="match status" value="1"/>
</dbReference>
<dbReference type="GO" id="GO:0005789">
    <property type="term" value="C:endoplasmic reticulum membrane"/>
    <property type="evidence" value="ECO:0007669"/>
    <property type="project" value="UniProtKB-SubCell"/>
</dbReference>
<evidence type="ECO:0000256" key="6">
    <source>
        <dbReference type="ARBA" id="ARBA00046062"/>
    </source>
</evidence>
<evidence type="ECO:0000256" key="5">
    <source>
        <dbReference type="ARBA" id="ARBA00041575"/>
    </source>
</evidence>
<dbReference type="SUPFAM" id="SSF52833">
    <property type="entry name" value="Thioredoxin-like"/>
    <property type="match status" value="1"/>
</dbReference>
<dbReference type="Proteomes" id="UP000316079">
    <property type="component" value="Unassembled WGS sequence"/>
</dbReference>
<feature type="compositionally biased region" description="Low complexity" evidence="8">
    <location>
        <begin position="128"/>
        <end position="147"/>
    </location>
</feature>
<dbReference type="GO" id="GO:0036503">
    <property type="term" value="P:ERAD pathway"/>
    <property type="evidence" value="ECO:0007669"/>
    <property type="project" value="TreeGrafter"/>
</dbReference>
<dbReference type="SMART" id="SM00166">
    <property type="entry name" value="UBX"/>
    <property type="match status" value="1"/>
</dbReference>
<evidence type="ECO:0000256" key="1">
    <source>
        <dbReference type="ARBA" id="ARBA00004406"/>
    </source>
</evidence>
<dbReference type="AlphaFoldDB" id="A0A553RJK0"/>
<proteinExistence type="predicted"/>
<comment type="subcellular location">
    <subcellularLocation>
        <location evidence="1">Endoplasmic reticulum membrane</location>
        <topology evidence="1">Peripheral membrane protein</topology>
    </subcellularLocation>
</comment>
<evidence type="ECO:0000256" key="3">
    <source>
        <dbReference type="ARBA" id="ARBA00038812"/>
    </source>
</evidence>
<keyword evidence="2" id="KW-0834">Unfolded protein response</keyword>
<dbReference type="Pfam" id="PF23187">
    <property type="entry name" value="UBX7_N"/>
    <property type="match status" value="1"/>
</dbReference>
<feature type="compositionally biased region" description="Basic and acidic residues" evidence="8">
    <location>
        <begin position="192"/>
        <end position="265"/>
    </location>
</feature>
<keyword evidence="7" id="KW-0175">Coiled coil</keyword>
<dbReference type="PROSITE" id="PS50033">
    <property type="entry name" value="UBX"/>
    <property type="match status" value="1"/>
</dbReference>
<evidence type="ECO:0000256" key="8">
    <source>
        <dbReference type="SAM" id="MobiDB-lite"/>
    </source>
</evidence>
<evidence type="ECO:0000256" key="4">
    <source>
        <dbReference type="ARBA" id="ARBA00040925"/>
    </source>
</evidence>
<evidence type="ECO:0000256" key="2">
    <source>
        <dbReference type="ARBA" id="ARBA00023230"/>
    </source>
</evidence>
<dbReference type="GO" id="GO:0006986">
    <property type="term" value="P:response to unfolded protein"/>
    <property type="evidence" value="ECO:0007669"/>
    <property type="project" value="UniProtKB-KW"/>
</dbReference>
<dbReference type="InterPro" id="IPR029071">
    <property type="entry name" value="Ubiquitin-like_domsf"/>
</dbReference>
<comment type="caution">
    <text evidence="10">The sequence shown here is derived from an EMBL/GenBank/DDBJ whole genome shotgun (WGS) entry which is preliminary data.</text>
</comment>
<dbReference type="STRING" id="623744.A0A553RJK0"/>
<feature type="region of interest" description="Disordered" evidence="8">
    <location>
        <begin position="128"/>
        <end position="180"/>
    </location>
</feature>
<dbReference type="SUPFAM" id="SSF54236">
    <property type="entry name" value="Ubiquitin-like"/>
    <property type="match status" value="1"/>
</dbReference>
<gene>
    <name evidence="10" type="ORF">DNTS_019008</name>
</gene>
<feature type="region of interest" description="Disordered" evidence="8">
    <location>
        <begin position="424"/>
        <end position="488"/>
    </location>
</feature>
<reference evidence="10 11" key="1">
    <citation type="journal article" date="2019" name="Sci. Data">
        <title>Hybrid genome assembly and annotation of Danionella translucida.</title>
        <authorList>
            <person name="Kadobianskyi M."/>
            <person name="Schulze L."/>
            <person name="Schuelke M."/>
            <person name="Judkewitz B."/>
        </authorList>
    </citation>
    <scope>NUCLEOTIDE SEQUENCE [LARGE SCALE GENOMIC DNA]</scope>
    <source>
        <strain evidence="10 11">Bolton</strain>
    </source>
</reference>
<comment type="function">
    <text evidence="6">Involved in endoplasmic reticulum-associated protein degradation (ERAD). Acts as a platform to recruit both UBQLN1 and VCP to the ER during ERAD.</text>
</comment>
<sequence>MRWFEGSIPAAIAAAKQRKCVFVVVITGNDDLSRQLIASWETSTVSEVAQNCCVAIQVDAASETCVQFSQIYPVVCVPSSFFIGENGVPLEVIAGSVNEEELKNRISRVTEMHAQQCVQLKSEMLVSETQSSSSSTSKESPSVTTEEAGGSGHVTPGEKGEVSGHVTSGDDASQPQEALDAKVERINKKLEERREQKKKEEEEKLLQKEVERRKVGKEMQEYKKKQEDQKMKQLLEEREKEREEERAARERVKQQIALDRADRAARAAQNQKILEESKREEAQAQTQRAEEQRERAAPQRSAVCRLQFRLPDGSSFSAQFPSGSTLREVHSYAAQELSGRWSHFSLSTMFPRREFSSADLERTLQDLELAPSAALILLPQSSHSSTTVLSSSSSSSGLWALFGSLLFPLLAVWRVISRFLFSTDTQTPRPDGGQTSSQPSASGSEPPRDLAVRRRAGGGFQNDGNIHRLRSTQSDPEDNNTWNGNSTQQITHLKHEDLVDRPRRDRGNCDESVIAFDFSIMSDTAGAQTRGAEVDRQMKEAAIELQRLKSLIESADMERSRLLLEKSESEAEKKKSEAELQTQMEQEEKLSDLFKQEMQEIQDEKRALEEENHALMRELNDLQQKLRIKRNETDSLQQRFKIQVKLPPQTLKFTSSLSSSEKDEAADEVSSVFTVTQTPSVRLYGGQAIITFEEEKVAQQILSLAKCSVTCDAAKIEVKPQHLSLEPSVQFQIHLGVSRRTVNFLRVPVNVCVPDECVKDRLELSFSKPSLGGGEVESMEMRVDNKSTKMEDRSVSGRVTFLSSAVAENLIGQGMFSVSLDKERAREIEIQPEYKFSLRKFQSFCGRPKRSLLLSNIPPLMDPEDLQDHLEIYFQKPSNYGGEVEHITYVCQGTERTAFFSSDTPNTPEGQ</sequence>
<keyword evidence="11" id="KW-1185">Reference proteome</keyword>
<dbReference type="Gene3D" id="3.10.20.90">
    <property type="entry name" value="Phosphatidylinositol 3-kinase Catalytic Subunit, Chain A, domain 1"/>
    <property type="match status" value="1"/>
</dbReference>
<feature type="compositionally biased region" description="Polar residues" evidence="8">
    <location>
        <begin position="424"/>
        <end position="443"/>
    </location>
</feature>
<dbReference type="PANTHER" id="PTHR46424">
    <property type="entry name" value="UBX DOMAIN-CONTAINING PROTEIN 4"/>
    <property type="match status" value="1"/>
</dbReference>
<dbReference type="PANTHER" id="PTHR46424:SF1">
    <property type="entry name" value="UBX DOMAIN-CONTAINING PROTEIN 4"/>
    <property type="match status" value="1"/>
</dbReference>